<dbReference type="VEuPathDB" id="VectorBase:BGLB003001"/>
<dbReference type="KEGG" id="bgt:106056608"/>
<reference evidence="3" key="1">
    <citation type="submission" date="2020-05" db="UniProtKB">
        <authorList>
            <consortium name="EnsemblMetazoa"/>
        </authorList>
    </citation>
    <scope>IDENTIFICATION</scope>
    <source>
        <strain evidence="3">BB02</strain>
    </source>
</reference>
<gene>
    <name evidence="3" type="primary">106056608</name>
</gene>
<dbReference type="VEuPathDB" id="VectorBase:BGLAX_027957"/>
<evidence type="ECO:0008006" key="5">
    <source>
        <dbReference type="Google" id="ProtNLM"/>
    </source>
</evidence>
<dbReference type="EnsemblMetazoa" id="BGLB003001-RB">
    <property type="protein sequence ID" value="BGLB003001-PB"/>
    <property type="gene ID" value="BGLB003001"/>
</dbReference>
<organism evidence="3 4">
    <name type="scientific">Biomphalaria glabrata</name>
    <name type="common">Bloodfluke planorb</name>
    <name type="synonym">Freshwater snail</name>
    <dbReference type="NCBI Taxonomy" id="6526"/>
    <lineage>
        <taxon>Eukaryota</taxon>
        <taxon>Metazoa</taxon>
        <taxon>Spiralia</taxon>
        <taxon>Lophotrochozoa</taxon>
        <taxon>Mollusca</taxon>
        <taxon>Gastropoda</taxon>
        <taxon>Heterobranchia</taxon>
        <taxon>Euthyneura</taxon>
        <taxon>Panpulmonata</taxon>
        <taxon>Hygrophila</taxon>
        <taxon>Lymnaeoidea</taxon>
        <taxon>Planorbidae</taxon>
        <taxon>Biomphalaria</taxon>
    </lineage>
</organism>
<feature type="region of interest" description="Disordered" evidence="1">
    <location>
        <begin position="297"/>
        <end position="384"/>
    </location>
</feature>
<evidence type="ECO:0000256" key="1">
    <source>
        <dbReference type="SAM" id="MobiDB-lite"/>
    </source>
</evidence>
<proteinExistence type="predicted"/>
<keyword evidence="2" id="KW-0472">Membrane</keyword>
<keyword evidence="2" id="KW-1133">Transmembrane helix</keyword>
<protein>
    <recommendedName>
        <fullName evidence="5">Cadherin domain-containing protein</fullName>
    </recommendedName>
</protein>
<dbReference type="OrthoDB" id="6252479at2759"/>
<feature type="transmembrane region" description="Helical" evidence="2">
    <location>
        <begin position="170"/>
        <end position="193"/>
    </location>
</feature>
<evidence type="ECO:0000313" key="3">
    <source>
        <dbReference type="EnsemblMetazoa" id="BGLB003001-PB"/>
    </source>
</evidence>
<dbReference type="AlphaFoldDB" id="A0A2C9JIF9"/>
<keyword evidence="2" id="KW-0812">Transmembrane</keyword>
<sequence>MAEKIFENGRYFQWMVLTISEASGTKSMVGLVRLDTFNKNKHLVAVIVSLDEVDLRSKVELLRQDLQAKFPAPNKVKVWRVQATSSSSRRKLLATESAAFTVVLADGASDSINNVDQSKTFLTQAEILANLQQSPDGTPVSGLSSNVPVTKVVPYEDASTNSSDLDTSTIILIVFAILAALIVIGVVVILAYYCCYRRRKIRDDTLGLVKHGETSHKILDSPEHEKIIYDNFPRDTGTEDDSTDDETSSILLSTPEPQPDTELNFLHPVNYEIDQTLEVNNLKGKNPIYAQFISSTLSSHKDHSDRDPHKDYRNSDPHKDRKDSGPHKDHRNSDPHKDRKDSGPHKDHRNSDPHKDRKDSGPHKDHRNSGLKAIEVKNAENPRPLRAAFISSTYTASWDSQSVASDSYQLQPRFQDSEASTPRAVVATFISSSYTLSDNTQHALPNVSEK</sequence>
<evidence type="ECO:0000256" key="2">
    <source>
        <dbReference type="SAM" id="Phobius"/>
    </source>
</evidence>
<feature type="compositionally biased region" description="Acidic residues" evidence="1">
    <location>
        <begin position="238"/>
        <end position="247"/>
    </location>
</feature>
<evidence type="ECO:0000313" key="4">
    <source>
        <dbReference type="Proteomes" id="UP000076420"/>
    </source>
</evidence>
<name>A0A2C9JIF9_BIOGL</name>
<feature type="compositionally biased region" description="Basic and acidic residues" evidence="1">
    <location>
        <begin position="299"/>
        <end position="363"/>
    </location>
</feature>
<feature type="region of interest" description="Disordered" evidence="1">
    <location>
        <begin position="231"/>
        <end position="263"/>
    </location>
</feature>
<dbReference type="Proteomes" id="UP000076420">
    <property type="component" value="Unassembled WGS sequence"/>
</dbReference>
<accession>A0A2C9JIF9</accession>